<reference evidence="1 2" key="1">
    <citation type="submission" date="2011-12" db="EMBL/GenBank/DDBJ databases">
        <title>The Genome Sequence of Prevotella maculosa OT 289.</title>
        <authorList>
            <consortium name="The Broad Institute Genome Sequencing Platform"/>
            <person name="Earl A."/>
            <person name="Ward D."/>
            <person name="Feldgarden M."/>
            <person name="Gevers D."/>
            <person name="Izard J."/>
            <person name="Blanton J.M."/>
            <person name="Mathney J."/>
            <person name="Tanner A.C."/>
            <person name="Dewhirst F.E."/>
            <person name="Young S.K."/>
            <person name="Zeng Q."/>
            <person name="Gargeya S."/>
            <person name="Fitzgerald M."/>
            <person name="Haas B."/>
            <person name="Abouelleil A."/>
            <person name="Alvarado L."/>
            <person name="Arachchi H.M."/>
            <person name="Berlin A."/>
            <person name="Chapman S.B."/>
            <person name="Gearin G."/>
            <person name="Goldberg J."/>
            <person name="Griggs A."/>
            <person name="Gujja S."/>
            <person name="Hansen M."/>
            <person name="Heiman D."/>
            <person name="Howarth C."/>
            <person name="Larimer J."/>
            <person name="Lui A."/>
            <person name="MacDonald P.J.P."/>
            <person name="McCowen C."/>
            <person name="Montmayeur A."/>
            <person name="Murphy C."/>
            <person name="Neiman D."/>
            <person name="Pearson M."/>
            <person name="Priest M."/>
            <person name="Roberts A."/>
            <person name="Saif S."/>
            <person name="Shea T."/>
            <person name="Sisk P."/>
            <person name="Stolte C."/>
            <person name="Sykes S."/>
            <person name="Wortman J."/>
            <person name="Nusbaum C."/>
            <person name="Birren B."/>
        </authorList>
    </citation>
    <scope>NUCLEOTIDE SEQUENCE [LARGE SCALE GENOMIC DNA]</scope>
    <source>
        <strain evidence="1 2">OT 289</strain>
    </source>
</reference>
<keyword evidence="2" id="KW-1185">Reference proteome</keyword>
<evidence type="ECO:0000313" key="2">
    <source>
        <dbReference type="Proteomes" id="UP000003167"/>
    </source>
</evidence>
<sequence>MKENHIVSVIFNRNYLVIPNDLLPIPYPLNTLIHIIKRFPAVICEGLSGVLISRRTMTVCNLIIKFKINR</sequence>
<dbReference type="STRING" id="999422.HMPREF9944_00983"/>
<protein>
    <submittedName>
        <fullName evidence="1">Uncharacterized protein</fullName>
    </submittedName>
</protein>
<dbReference type="EMBL" id="AGEK01000018">
    <property type="protein sequence ID" value="EHO72271.1"/>
    <property type="molecule type" value="Genomic_DNA"/>
</dbReference>
<gene>
    <name evidence="1" type="ORF">HMPREF9944_00983</name>
</gene>
<accession>H1HLD9</accession>
<dbReference type="HOGENOM" id="CLU_2754519_0_0_10"/>
<name>H1HLD9_9BACT</name>
<evidence type="ECO:0000313" key="1">
    <source>
        <dbReference type="EMBL" id="EHO72271.1"/>
    </source>
</evidence>
<organism evidence="1 2">
    <name type="scientific">Segatella maculosa OT 289</name>
    <dbReference type="NCBI Taxonomy" id="999422"/>
    <lineage>
        <taxon>Bacteria</taxon>
        <taxon>Pseudomonadati</taxon>
        <taxon>Bacteroidota</taxon>
        <taxon>Bacteroidia</taxon>
        <taxon>Bacteroidales</taxon>
        <taxon>Prevotellaceae</taxon>
        <taxon>Segatella</taxon>
    </lineage>
</organism>
<proteinExistence type="predicted"/>
<comment type="caution">
    <text evidence="1">The sequence shown here is derived from an EMBL/GenBank/DDBJ whole genome shotgun (WGS) entry which is preliminary data.</text>
</comment>
<dbReference type="AlphaFoldDB" id="H1HLD9"/>
<dbReference type="Proteomes" id="UP000003167">
    <property type="component" value="Unassembled WGS sequence"/>
</dbReference>